<organism evidence="4">
    <name type="scientific">Echinostoma caproni</name>
    <dbReference type="NCBI Taxonomy" id="27848"/>
    <lineage>
        <taxon>Eukaryota</taxon>
        <taxon>Metazoa</taxon>
        <taxon>Spiralia</taxon>
        <taxon>Lophotrochozoa</taxon>
        <taxon>Platyhelminthes</taxon>
        <taxon>Trematoda</taxon>
        <taxon>Digenea</taxon>
        <taxon>Plagiorchiida</taxon>
        <taxon>Echinostomata</taxon>
        <taxon>Echinostomatoidea</taxon>
        <taxon>Echinostomatidae</taxon>
        <taxon>Echinostoma</taxon>
    </lineage>
</organism>
<name>A0A183B5F8_9TREM</name>
<gene>
    <name evidence="2" type="ORF">ECPE_LOCUS14443</name>
</gene>
<dbReference type="AlphaFoldDB" id="A0A183B5F8"/>
<dbReference type="OrthoDB" id="10327993at2759"/>
<dbReference type="Proteomes" id="UP000272942">
    <property type="component" value="Unassembled WGS sequence"/>
</dbReference>
<protein>
    <submittedName>
        <fullName evidence="2 4">Uncharacterized protein</fullName>
    </submittedName>
</protein>
<accession>A0A183B5F8</accession>
<reference evidence="4" key="1">
    <citation type="submission" date="2016-06" db="UniProtKB">
        <authorList>
            <consortium name="WormBaseParasite"/>
        </authorList>
    </citation>
    <scope>IDENTIFICATION</scope>
</reference>
<evidence type="ECO:0000313" key="2">
    <source>
        <dbReference type="EMBL" id="VDP91715.1"/>
    </source>
</evidence>
<evidence type="ECO:0000256" key="1">
    <source>
        <dbReference type="SAM" id="MobiDB-lite"/>
    </source>
</evidence>
<keyword evidence="3" id="KW-1185">Reference proteome</keyword>
<evidence type="ECO:0000313" key="4">
    <source>
        <dbReference type="WBParaSite" id="ECPE_0001448301-mRNA-1"/>
    </source>
</evidence>
<reference evidence="2 3" key="2">
    <citation type="submission" date="2018-11" db="EMBL/GenBank/DDBJ databases">
        <authorList>
            <consortium name="Pathogen Informatics"/>
        </authorList>
    </citation>
    <scope>NUCLEOTIDE SEQUENCE [LARGE SCALE GENOMIC DNA]</scope>
    <source>
        <strain evidence="2 3">Egypt</strain>
    </source>
</reference>
<dbReference type="EMBL" id="UZAN01057586">
    <property type="protein sequence ID" value="VDP91715.1"/>
    <property type="molecule type" value="Genomic_DNA"/>
</dbReference>
<dbReference type="WBParaSite" id="ECPE_0001448301-mRNA-1">
    <property type="protein sequence ID" value="ECPE_0001448301-mRNA-1"/>
    <property type="gene ID" value="ECPE_0001448301"/>
</dbReference>
<sequence length="146" mass="16696">MGGVQEKGPMKLRSYGFDGRTKTPVTGNEREEDVWSNFYEEWNMLRFYSLETLPNGTKGFRATAQIHPNQRVQLTEHGRTVQRESMISGLFANRFRGFHGQLLRIGVIQEEPLLMCETVLESGQVVGARGMIVDIVNILAERFDFK</sequence>
<evidence type="ECO:0000313" key="3">
    <source>
        <dbReference type="Proteomes" id="UP000272942"/>
    </source>
</evidence>
<proteinExistence type="predicted"/>
<feature type="region of interest" description="Disordered" evidence="1">
    <location>
        <begin position="1"/>
        <end position="28"/>
    </location>
</feature>